<evidence type="ECO:0000313" key="3">
    <source>
        <dbReference type="EMBL" id="KAG0576955.1"/>
    </source>
</evidence>
<dbReference type="Pfam" id="PF03514">
    <property type="entry name" value="GRAS"/>
    <property type="match status" value="1"/>
</dbReference>
<comment type="caution">
    <text evidence="3">The sequence shown here is derived from an EMBL/GenBank/DDBJ whole genome shotgun (WGS) entry which is preliminary data.</text>
</comment>
<organism evidence="3 4">
    <name type="scientific">Ceratodon purpureus</name>
    <name type="common">Fire moss</name>
    <name type="synonym">Dicranum purpureum</name>
    <dbReference type="NCBI Taxonomy" id="3225"/>
    <lineage>
        <taxon>Eukaryota</taxon>
        <taxon>Viridiplantae</taxon>
        <taxon>Streptophyta</taxon>
        <taxon>Embryophyta</taxon>
        <taxon>Bryophyta</taxon>
        <taxon>Bryophytina</taxon>
        <taxon>Bryopsida</taxon>
        <taxon>Dicranidae</taxon>
        <taxon>Pseudoditrichales</taxon>
        <taxon>Ditrichaceae</taxon>
        <taxon>Ceratodon</taxon>
    </lineage>
</organism>
<name>A0A8T0I207_CERPU</name>
<proteinExistence type="predicted"/>
<dbReference type="PANTHER" id="PTHR31636">
    <property type="entry name" value="OSJNBA0084A10.13 PROTEIN-RELATED"/>
    <property type="match status" value="1"/>
</dbReference>
<accession>A0A8T0I207</accession>
<protein>
    <submittedName>
        <fullName evidence="3">Uncharacterized protein</fullName>
    </submittedName>
</protein>
<evidence type="ECO:0000313" key="4">
    <source>
        <dbReference type="Proteomes" id="UP000822688"/>
    </source>
</evidence>
<gene>
    <name evidence="3" type="ORF">KC19_5G120900</name>
</gene>
<dbReference type="Proteomes" id="UP000822688">
    <property type="component" value="Chromosome 5"/>
</dbReference>
<dbReference type="EMBL" id="CM026425">
    <property type="protein sequence ID" value="KAG0576955.1"/>
    <property type="molecule type" value="Genomic_DNA"/>
</dbReference>
<sequence>MQIKYSPPSLAHAYPTGEKKFSAYVALNAKTPFLHFAHLTATQALLEALTEDGDELFLHIVDVDIAGFKGAQWPCFLQALADKRCEEGCSIKRVRITGIGKDLSTLEYTGSHLLKFAQSCHLPFEFVPLVQDLETLTPDMLGIQEGEVVGVNCVMQLHTLLTRGPEMLTNFLSMLESLAPTVVTLAEGDASLNSPYFLDRFQNAWNFYSLLFDALDATLPASSRERAQIEQEWYRAEILNVVAFEGPERFVRHQSSYLWKKFFQGNGFEILAPSRATLSQAQCLLKMCHPEGGYRVEEKEGSVALGWRDKTLFTVSAWRMAEMEE</sequence>
<dbReference type="PROSITE" id="PS50985">
    <property type="entry name" value="GRAS"/>
    <property type="match status" value="1"/>
</dbReference>
<keyword evidence="1" id="KW-0805">Transcription regulation</keyword>
<keyword evidence="2" id="KW-0804">Transcription</keyword>
<evidence type="ECO:0000256" key="2">
    <source>
        <dbReference type="ARBA" id="ARBA00023163"/>
    </source>
</evidence>
<keyword evidence="4" id="KW-1185">Reference proteome</keyword>
<reference evidence="3" key="1">
    <citation type="submission" date="2020-06" db="EMBL/GenBank/DDBJ databases">
        <title>WGS assembly of Ceratodon purpureus strain R40.</title>
        <authorList>
            <person name="Carey S.B."/>
            <person name="Jenkins J."/>
            <person name="Shu S."/>
            <person name="Lovell J.T."/>
            <person name="Sreedasyam A."/>
            <person name="Maumus F."/>
            <person name="Tiley G.P."/>
            <person name="Fernandez-Pozo N."/>
            <person name="Barry K."/>
            <person name="Chen C."/>
            <person name="Wang M."/>
            <person name="Lipzen A."/>
            <person name="Daum C."/>
            <person name="Saski C.A."/>
            <person name="Payton A.C."/>
            <person name="Mcbreen J.C."/>
            <person name="Conrad R.E."/>
            <person name="Kollar L.M."/>
            <person name="Olsson S."/>
            <person name="Huttunen S."/>
            <person name="Landis J.B."/>
            <person name="Wickett N.J."/>
            <person name="Johnson M.G."/>
            <person name="Rensing S.A."/>
            <person name="Grimwood J."/>
            <person name="Schmutz J."/>
            <person name="Mcdaniel S.F."/>
        </authorList>
    </citation>
    <scope>NUCLEOTIDE SEQUENCE</scope>
    <source>
        <strain evidence="3">R40</strain>
    </source>
</reference>
<evidence type="ECO:0000256" key="1">
    <source>
        <dbReference type="ARBA" id="ARBA00023015"/>
    </source>
</evidence>
<dbReference type="AlphaFoldDB" id="A0A8T0I207"/>
<dbReference type="InterPro" id="IPR005202">
    <property type="entry name" value="TF_GRAS"/>
</dbReference>